<comment type="caution">
    <text evidence="1">The sequence shown here is derived from an EMBL/GenBank/DDBJ whole genome shotgun (WGS) entry which is preliminary data.</text>
</comment>
<keyword evidence="2" id="KW-1185">Reference proteome</keyword>
<accession>A0ACC4BTE6</accession>
<proteinExistence type="predicted"/>
<reference evidence="1 2" key="1">
    <citation type="journal article" date="2024" name="Plant Biotechnol. J.">
        <title>Genome and CRISPR/Cas9 system of a widespread forest tree (Populus alba) in the world.</title>
        <authorList>
            <person name="Liu Y.J."/>
            <person name="Jiang P.F."/>
            <person name="Han X.M."/>
            <person name="Li X.Y."/>
            <person name="Wang H.M."/>
            <person name="Wang Y.J."/>
            <person name="Wang X.X."/>
            <person name="Zeng Q.Y."/>
        </authorList>
    </citation>
    <scope>NUCLEOTIDE SEQUENCE [LARGE SCALE GENOMIC DNA]</scope>
    <source>
        <strain evidence="2">cv. PAL-ZL1</strain>
    </source>
</reference>
<protein>
    <submittedName>
        <fullName evidence="1">Uncharacterized protein</fullName>
    </submittedName>
</protein>
<sequence length="93" mass="10469">MMEREKRRVSVDISMHLLDKVIDHRGGIQTPPLLKKTGMGRAAQISSEARATPTPHHSSQEGQTVHISKKRRSNHGATLALSRLFMFQQQSKI</sequence>
<dbReference type="EMBL" id="RCHU02000008">
    <property type="protein sequence ID" value="KAL3581832.1"/>
    <property type="molecule type" value="Genomic_DNA"/>
</dbReference>
<evidence type="ECO:0000313" key="2">
    <source>
        <dbReference type="Proteomes" id="UP000309997"/>
    </source>
</evidence>
<evidence type="ECO:0000313" key="1">
    <source>
        <dbReference type="EMBL" id="KAL3581832.1"/>
    </source>
</evidence>
<dbReference type="Proteomes" id="UP000309997">
    <property type="component" value="Unassembled WGS sequence"/>
</dbReference>
<organism evidence="1 2">
    <name type="scientific">Populus alba</name>
    <name type="common">White poplar</name>
    <dbReference type="NCBI Taxonomy" id="43335"/>
    <lineage>
        <taxon>Eukaryota</taxon>
        <taxon>Viridiplantae</taxon>
        <taxon>Streptophyta</taxon>
        <taxon>Embryophyta</taxon>
        <taxon>Tracheophyta</taxon>
        <taxon>Spermatophyta</taxon>
        <taxon>Magnoliopsida</taxon>
        <taxon>eudicotyledons</taxon>
        <taxon>Gunneridae</taxon>
        <taxon>Pentapetalae</taxon>
        <taxon>rosids</taxon>
        <taxon>fabids</taxon>
        <taxon>Malpighiales</taxon>
        <taxon>Salicaceae</taxon>
        <taxon>Saliceae</taxon>
        <taxon>Populus</taxon>
    </lineage>
</organism>
<name>A0ACC4BTE6_POPAL</name>
<gene>
    <name evidence="1" type="ORF">D5086_016164</name>
</gene>